<evidence type="ECO:0000256" key="5">
    <source>
        <dbReference type="ARBA" id="ARBA00022723"/>
    </source>
</evidence>
<proteinExistence type="inferred from homology"/>
<keyword evidence="3" id="KW-0444">Lipid biosynthesis</keyword>
<evidence type="ECO:0000256" key="9">
    <source>
        <dbReference type="ARBA" id="ARBA00022833"/>
    </source>
</evidence>
<dbReference type="Gene3D" id="3.20.20.80">
    <property type="entry name" value="Glycosidases"/>
    <property type="match status" value="1"/>
</dbReference>
<reference evidence="14" key="2">
    <citation type="journal article" date="2021" name="Genome Biol. Evol.">
        <title>Developing a high-quality reference genome for a parasitic bivalve with doubly uniparental inheritance (Bivalvia: Unionida).</title>
        <authorList>
            <person name="Smith C.H."/>
        </authorList>
    </citation>
    <scope>NUCLEOTIDE SEQUENCE</scope>
    <source>
        <strain evidence="14">CHS0354</strain>
        <tissue evidence="14">Mantle</tissue>
    </source>
</reference>
<comment type="subcellular location">
    <subcellularLocation>
        <location evidence="1">Cytoplasm</location>
    </subcellularLocation>
</comment>
<dbReference type="PROSITE" id="PS50980">
    <property type="entry name" value="COA_CT_NTER"/>
    <property type="match status" value="1"/>
</dbReference>
<organism evidence="14 15">
    <name type="scientific">Potamilus streckersoni</name>
    <dbReference type="NCBI Taxonomy" id="2493646"/>
    <lineage>
        <taxon>Eukaryota</taxon>
        <taxon>Metazoa</taxon>
        <taxon>Spiralia</taxon>
        <taxon>Lophotrochozoa</taxon>
        <taxon>Mollusca</taxon>
        <taxon>Bivalvia</taxon>
        <taxon>Autobranchia</taxon>
        <taxon>Heteroconchia</taxon>
        <taxon>Palaeoheterodonta</taxon>
        <taxon>Unionida</taxon>
        <taxon>Unionoidea</taxon>
        <taxon>Unionidae</taxon>
        <taxon>Ambleminae</taxon>
        <taxon>Lampsilini</taxon>
        <taxon>Potamilus</taxon>
    </lineage>
</organism>
<dbReference type="InterPro" id="IPR041010">
    <property type="entry name" value="Znf-ACC"/>
</dbReference>
<dbReference type="Pfam" id="PF02638">
    <property type="entry name" value="GHL10"/>
    <property type="match status" value="1"/>
</dbReference>
<keyword evidence="10" id="KW-0067">ATP-binding</keyword>
<keyword evidence="8" id="KW-0276">Fatty acid metabolism</keyword>
<evidence type="ECO:0000256" key="11">
    <source>
        <dbReference type="ARBA" id="ARBA00023098"/>
    </source>
</evidence>
<dbReference type="InterPro" id="IPR017853">
    <property type="entry name" value="GH"/>
</dbReference>
<gene>
    <name evidence="14" type="ORF">CHS0354_000452</name>
</gene>
<evidence type="ECO:0000256" key="10">
    <source>
        <dbReference type="ARBA" id="ARBA00022840"/>
    </source>
</evidence>
<keyword evidence="11" id="KW-0443">Lipid metabolism</keyword>
<evidence type="ECO:0000259" key="13">
    <source>
        <dbReference type="PROSITE" id="PS50980"/>
    </source>
</evidence>
<evidence type="ECO:0000256" key="7">
    <source>
        <dbReference type="ARBA" id="ARBA00022771"/>
    </source>
</evidence>
<dbReference type="AlphaFoldDB" id="A0AAE0T6S0"/>
<reference evidence="14" key="3">
    <citation type="submission" date="2023-05" db="EMBL/GenBank/DDBJ databases">
        <authorList>
            <person name="Smith C.H."/>
        </authorList>
    </citation>
    <scope>NUCLEOTIDE SEQUENCE</scope>
    <source>
        <strain evidence="14">CHS0354</strain>
        <tissue evidence="14">Mantle</tissue>
    </source>
</reference>
<evidence type="ECO:0000256" key="1">
    <source>
        <dbReference type="ARBA" id="ARBA00004496"/>
    </source>
</evidence>
<keyword evidence="7" id="KW-0863">Zinc-finger</keyword>
<evidence type="ECO:0000256" key="6">
    <source>
        <dbReference type="ARBA" id="ARBA00022741"/>
    </source>
</evidence>
<dbReference type="GO" id="GO:0005524">
    <property type="term" value="F:ATP binding"/>
    <property type="evidence" value="ECO:0007669"/>
    <property type="project" value="UniProtKB-KW"/>
</dbReference>
<evidence type="ECO:0000256" key="3">
    <source>
        <dbReference type="ARBA" id="ARBA00022516"/>
    </source>
</evidence>
<dbReference type="Pfam" id="PF17848">
    <property type="entry name" value="Zn_ribbon_ACC"/>
    <property type="match status" value="1"/>
</dbReference>
<keyword evidence="12" id="KW-0275">Fatty acid biosynthesis</keyword>
<dbReference type="InterPro" id="IPR000438">
    <property type="entry name" value="Acetyl_CoA_COase_Trfase_b_su"/>
</dbReference>
<dbReference type="SUPFAM" id="SSF51445">
    <property type="entry name" value="(Trans)glycosidases"/>
    <property type="match status" value="1"/>
</dbReference>
<comment type="subunit">
    <text evidence="2">Acetyl-CoA carboxylase is a heterohexamer composed of biotin carboxyl carrier protein, biotin carboxylase and 2 subunits each of ACCase subunit alpha and ACCase plastid-coded subunit beta (accD).</text>
</comment>
<feature type="domain" description="CoA carboxyltransferase N-terminal" evidence="13">
    <location>
        <begin position="23"/>
        <end position="292"/>
    </location>
</feature>
<keyword evidence="9" id="KW-0862">Zinc</keyword>
<dbReference type="PANTHER" id="PTHR42995:SF5">
    <property type="entry name" value="ACETYL-COENZYME A CARBOXYLASE CARBOXYL TRANSFERASE SUBUNIT BETA, CHLOROPLASTIC"/>
    <property type="match status" value="1"/>
</dbReference>
<comment type="caution">
    <text evidence="14">The sequence shown here is derived from an EMBL/GenBank/DDBJ whole genome shotgun (WGS) entry which is preliminary data.</text>
</comment>
<dbReference type="PRINTS" id="PR01070">
    <property type="entry name" value="ACCCTRFRASEB"/>
</dbReference>
<dbReference type="SUPFAM" id="SSF52096">
    <property type="entry name" value="ClpP/crotonase"/>
    <property type="match status" value="1"/>
</dbReference>
<dbReference type="Gene3D" id="3.90.226.10">
    <property type="entry name" value="2-enoyl-CoA Hydratase, Chain A, domain 1"/>
    <property type="match status" value="1"/>
</dbReference>
<dbReference type="GO" id="GO:0009317">
    <property type="term" value="C:acetyl-CoA carboxylase complex"/>
    <property type="evidence" value="ECO:0007669"/>
    <property type="project" value="InterPro"/>
</dbReference>
<evidence type="ECO:0000256" key="8">
    <source>
        <dbReference type="ARBA" id="ARBA00022832"/>
    </source>
</evidence>
<evidence type="ECO:0000256" key="4">
    <source>
        <dbReference type="ARBA" id="ARBA00022679"/>
    </source>
</evidence>
<sequence>MAWFRREAPSISTEKKKNTGETKWWKCDDCGEPMHQTQIEDALYVCPKCNFHDSISAEQYFNILCDNGKYMEFDKNMVSVDILEFKDIKTYKQRLAEARKKTGLYDACRNVTGTLDGIHVVISAMDFAFIGGSMGSVVGEKIARAIDRSAKTKYPLIIISKSGGARMMEAALSLMQMAKTSARLTKLSKAGVPYISVMTNPTTGGVTASFAMLGDFHIAEPKALIGFAGPRVIKETIRRDLPEGFQRAEFLKEHGFIDIIAHPNANAQDEKYGLQGAWIVTAFGIDWPQKTSNPDIQKKQLEKIFQDLHKKKFNAVFFQVRIRADLAYPSSIEPFHEYFTGTLGKAPVYDPVAYALTLARKYGIEFHAWFNTMILRGKHATKSSASIPTLWETHPEWIDKRALQNPNNPTAYLNPGLPEVRNYLVRLIAEFANSYNVDGIQLDDYLRYPTSDFPDENEFNKYNPLHLSLKNWRRENINTFVAELYDTLMTIKPYLRFGVTPVGVYKRQDKEPAMEAPTEVYQDSREWVKRGKCDYLAPQVYFYTGTTTPDDRLARKFNPDFEKLVIDWGKNKFKRHVFIGLGIYKPKIKAEWEKQVALSKEAHADGVIFYPYNETQSISTPFLHRKLVPPMVWKSTQKPSKLTHVSSELVNGGFRISWTKPKSDYRVNIYRKNISQINPFLQNIYESTVENLELQQNEVIELTTMDRYGNESDITEIIVK</sequence>
<dbReference type="Pfam" id="PF01039">
    <property type="entry name" value="Carboxyl_trans"/>
    <property type="match status" value="1"/>
</dbReference>
<dbReference type="GO" id="GO:0006633">
    <property type="term" value="P:fatty acid biosynthetic process"/>
    <property type="evidence" value="ECO:0007669"/>
    <property type="project" value="UniProtKB-KW"/>
</dbReference>
<dbReference type="PANTHER" id="PTHR42995">
    <property type="entry name" value="ACETYL-COENZYME A CARBOXYLASE CARBOXYL TRANSFERASE SUBUNIT BETA, CHLOROPLASTIC"/>
    <property type="match status" value="1"/>
</dbReference>
<dbReference type="InterPro" id="IPR034733">
    <property type="entry name" value="AcCoA_carboxyl_beta"/>
</dbReference>
<reference evidence="14" key="1">
    <citation type="journal article" date="2021" name="Genome Biol. Evol.">
        <title>A High-Quality Reference Genome for a Parasitic Bivalve with Doubly Uniparental Inheritance (Bivalvia: Unionida).</title>
        <authorList>
            <person name="Smith C.H."/>
        </authorList>
    </citation>
    <scope>NUCLEOTIDE SEQUENCE</scope>
    <source>
        <strain evidence="14">CHS0354</strain>
    </source>
</reference>
<accession>A0AAE0T6S0</accession>
<dbReference type="InterPro" id="IPR029045">
    <property type="entry name" value="ClpP/crotonase-like_dom_sf"/>
</dbReference>
<evidence type="ECO:0000256" key="12">
    <source>
        <dbReference type="ARBA" id="ARBA00023160"/>
    </source>
</evidence>
<dbReference type="EMBL" id="JAEAOA010000085">
    <property type="protein sequence ID" value="KAK3604794.1"/>
    <property type="molecule type" value="Genomic_DNA"/>
</dbReference>
<dbReference type="HAMAP" id="MF_01395">
    <property type="entry name" value="AcetylCoA_CT_beta"/>
    <property type="match status" value="1"/>
</dbReference>
<keyword evidence="6" id="KW-0547">Nucleotide-binding</keyword>
<dbReference type="GO" id="GO:0008270">
    <property type="term" value="F:zinc ion binding"/>
    <property type="evidence" value="ECO:0007669"/>
    <property type="project" value="UniProtKB-KW"/>
</dbReference>
<dbReference type="InterPro" id="IPR003790">
    <property type="entry name" value="GHL10"/>
</dbReference>
<protein>
    <recommendedName>
        <fullName evidence="13">CoA carboxyltransferase N-terminal domain-containing protein</fullName>
    </recommendedName>
</protein>
<dbReference type="GO" id="GO:2001295">
    <property type="term" value="P:malonyl-CoA biosynthetic process"/>
    <property type="evidence" value="ECO:0007669"/>
    <property type="project" value="TreeGrafter"/>
</dbReference>
<keyword evidence="15" id="KW-1185">Reference proteome</keyword>
<dbReference type="GO" id="GO:0016740">
    <property type="term" value="F:transferase activity"/>
    <property type="evidence" value="ECO:0007669"/>
    <property type="project" value="UniProtKB-KW"/>
</dbReference>
<evidence type="ECO:0000256" key="2">
    <source>
        <dbReference type="ARBA" id="ARBA00011842"/>
    </source>
</evidence>
<keyword evidence="5" id="KW-0479">Metal-binding</keyword>
<dbReference type="Proteomes" id="UP001195483">
    <property type="component" value="Unassembled WGS sequence"/>
</dbReference>
<dbReference type="NCBIfam" id="TIGR00515">
    <property type="entry name" value="accD"/>
    <property type="match status" value="1"/>
</dbReference>
<name>A0AAE0T6S0_9BIVA</name>
<evidence type="ECO:0000313" key="14">
    <source>
        <dbReference type="EMBL" id="KAK3604794.1"/>
    </source>
</evidence>
<dbReference type="GO" id="GO:0003989">
    <property type="term" value="F:acetyl-CoA carboxylase activity"/>
    <property type="evidence" value="ECO:0007669"/>
    <property type="project" value="InterPro"/>
</dbReference>
<dbReference type="InterPro" id="IPR011762">
    <property type="entry name" value="COA_CT_N"/>
</dbReference>
<evidence type="ECO:0000313" key="15">
    <source>
        <dbReference type="Proteomes" id="UP001195483"/>
    </source>
</evidence>
<keyword evidence="4" id="KW-0808">Transferase</keyword>